<dbReference type="PANTHER" id="PTHR42942">
    <property type="entry name" value="6-O-METHYLGUANINE DNA METHYLTRANSFERASE"/>
    <property type="match status" value="1"/>
</dbReference>
<keyword evidence="3" id="KW-1185">Reference proteome</keyword>
<dbReference type="STRING" id="84022.CACET_c16890"/>
<evidence type="ECO:0000313" key="2">
    <source>
        <dbReference type="EMBL" id="AKL95138.1"/>
    </source>
</evidence>
<dbReference type="Pfam" id="PF01035">
    <property type="entry name" value="DNA_binding_1"/>
    <property type="match status" value="1"/>
</dbReference>
<accession>A0A0D8ICI2</accession>
<dbReference type="PATRIC" id="fig|84022.5.peg.3145"/>
<dbReference type="AlphaFoldDB" id="A0A0D8ICI2"/>
<gene>
    <name evidence="2" type="ORF">CACET_c16890</name>
</gene>
<sequence length="104" mass="12090">MTSFTEKVVQIISSIPRGKVMTYGQIAGLSEHPRAARQVVRILHSMSRKYDLPWYRVLNSKGQIGFKDEEGFKEQKRFLELEGIEVGINGRIDLDIYQWHPDRV</sequence>
<dbReference type="OrthoDB" id="9789813at2"/>
<protein>
    <submittedName>
        <fullName evidence="2">Methylated-DNA-(Protein)-cysteine S-methyltransferase</fullName>
    </submittedName>
</protein>
<dbReference type="RefSeq" id="WP_044823865.1">
    <property type="nucleotide sequence ID" value="NZ_CP009687.1"/>
</dbReference>
<proteinExistence type="predicted"/>
<dbReference type="Proteomes" id="UP000035704">
    <property type="component" value="Chromosome"/>
</dbReference>
<dbReference type="InterPro" id="IPR014048">
    <property type="entry name" value="MethylDNA_cys_MeTrfase_DNA-bd"/>
</dbReference>
<evidence type="ECO:0000313" key="3">
    <source>
        <dbReference type="Proteomes" id="UP000035704"/>
    </source>
</evidence>
<dbReference type="InterPro" id="IPR036388">
    <property type="entry name" value="WH-like_DNA-bd_sf"/>
</dbReference>
<dbReference type="SUPFAM" id="SSF46767">
    <property type="entry name" value="Methylated DNA-protein cysteine methyltransferase, C-terminal domain"/>
    <property type="match status" value="1"/>
</dbReference>
<dbReference type="EMBL" id="CP009687">
    <property type="protein sequence ID" value="AKL95138.1"/>
    <property type="molecule type" value="Genomic_DNA"/>
</dbReference>
<reference evidence="2 3" key="1">
    <citation type="submission" date="2014-10" db="EMBL/GenBank/DDBJ databases">
        <title>Genome sequence of Clostridium aceticum DSM 1496.</title>
        <authorList>
            <person name="Poehlein A."/>
            <person name="Schiel-Bengelsdorf B."/>
            <person name="Gottschalk G."/>
            <person name="Duerre P."/>
            <person name="Daniel R."/>
        </authorList>
    </citation>
    <scope>NUCLEOTIDE SEQUENCE [LARGE SCALE GENOMIC DNA]</scope>
    <source>
        <strain evidence="2 3">DSM 1496</strain>
    </source>
</reference>
<dbReference type="GO" id="GO:0006281">
    <property type="term" value="P:DNA repair"/>
    <property type="evidence" value="ECO:0007669"/>
    <property type="project" value="InterPro"/>
</dbReference>
<dbReference type="GO" id="GO:0032259">
    <property type="term" value="P:methylation"/>
    <property type="evidence" value="ECO:0007669"/>
    <property type="project" value="UniProtKB-KW"/>
</dbReference>
<dbReference type="Gene3D" id="1.10.10.10">
    <property type="entry name" value="Winged helix-like DNA-binding domain superfamily/Winged helix DNA-binding domain"/>
    <property type="match status" value="1"/>
</dbReference>
<evidence type="ECO:0000256" key="1">
    <source>
        <dbReference type="ARBA" id="ARBA00022763"/>
    </source>
</evidence>
<dbReference type="InterPro" id="IPR036217">
    <property type="entry name" value="MethylDNA_cys_MeTrfase_DNAb"/>
</dbReference>
<dbReference type="KEGG" id="cace:CACET_c16890"/>
<keyword evidence="2" id="KW-0808">Transferase</keyword>
<dbReference type="InterPro" id="IPR052520">
    <property type="entry name" value="ATL_DNA_repair"/>
</dbReference>
<organism evidence="2 3">
    <name type="scientific">Clostridium aceticum</name>
    <dbReference type="NCBI Taxonomy" id="84022"/>
    <lineage>
        <taxon>Bacteria</taxon>
        <taxon>Bacillati</taxon>
        <taxon>Bacillota</taxon>
        <taxon>Clostridia</taxon>
        <taxon>Eubacteriales</taxon>
        <taxon>Clostridiaceae</taxon>
        <taxon>Clostridium</taxon>
    </lineage>
</organism>
<keyword evidence="1" id="KW-0227">DNA damage</keyword>
<dbReference type="PANTHER" id="PTHR42942:SF1">
    <property type="entry name" value="ALKYLTRANSFERASE-LIKE PROTEIN 1"/>
    <property type="match status" value="1"/>
</dbReference>
<dbReference type="GO" id="GO:0008168">
    <property type="term" value="F:methyltransferase activity"/>
    <property type="evidence" value="ECO:0007669"/>
    <property type="project" value="UniProtKB-KW"/>
</dbReference>
<name>A0A0D8ICI2_9CLOT</name>
<keyword evidence="2" id="KW-0489">Methyltransferase</keyword>
<dbReference type="CDD" id="cd06445">
    <property type="entry name" value="ATase"/>
    <property type="match status" value="1"/>
</dbReference>